<evidence type="ECO:0000256" key="1">
    <source>
        <dbReference type="ARBA" id="ARBA00005801"/>
    </source>
</evidence>
<dbReference type="InterPro" id="IPR050882">
    <property type="entry name" value="Prepilin_peptidase/N-MTase"/>
</dbReference>
<sequence>MHKDFLALLPLLAIWATLGTLLAAIDMRTHRLPNLIVFSAYPCVLISLWIAGLSMGQWRWGQALIGAGIWLAALGVVWFVTAGKAMGFGDVKLAPVLGLSLGWCGWEIATFGLFCAWFLGGIVAGGLLLIGRARRSSAIAFGPFLIAGFWVALILGPGLVRWATTANLV</sequence>
<dbReference type="EMBL" id="CAEZVB010000001">
    <property type="protein sequence ID" value="CAB4610991.1"/>
    <property type="molecule type" value="Genomic_DNA"/>
</dbReference>
<feature type="domain" description="Prepilin type IV endopeptidase peptidase" evidence="3">
    <location>
        <begin position="17"/>
        <end position="124"/>
    </location>
</feature>
<keyword evidence="2" id="KW-0472">Membrane</keyword>
<dbReference type="Pfam" id="PF01478">
    <property type="entry name" value="Peptidase_A24"/>
    <property type="match status" value="1"/>
</dbReference>
<evidence type="ECO:0000313" key="5">
    <source>
        <dbReference type="EMBL" id="CAB4667327.1"/>
    </source>
</evidence>
<dbReference type="GO" id="GO:0005886">
    <property type="term" value="C:plasma membrane"/>
    <property type="evidence" value="ECO:0007669"/>
    <property type="project" value="TreeGrafter"/>
</dbReference>
<dbReference type="Gene3D" id="1.20.120.1220">
    <property type="match status" value="1"/>
</dbReference>
<evidence type="ECO:0000313" key="4">
    <source>
        <dbReference type="EMBL" id="CAB4610991.1"/>
    </source>
</evidence>
<feature type="transmembrane region" description="Helical" evidence="2">
    <location>
        <begin position="138"/>
        <end position="160"/>
    </location>
</feature>
<evidence type="ECO:0000313" key="6">
    <source>
        <dbReference type="EMBL" id="CAB4911533.1"/>
    </source>
</evidence>
<reference evidence="4" key="1">
    <citation type="submission" date="2020-05" db="EMBL/GenBank/DDBJ databases">
        <authorList>
            <person name="Chiriac C."/>
            <person name="Salcher M."/>
            <person name="Ghai R."/>
            <person name="Kavagutti S V."/>
        </authorList>
    </citation>
    <scope>NUCLEOTIDE SEQUENCE</scope>
</reference>
<evidence type="ECO:0000259" key="3">
    <source>
        <dbReference type="Pfam" id="PF01478"/>
    </source>
</evidence>
<dbReference type="PANTHER" id="PTHR30487">
    <property type="entry name" value="TYPE 4 PREPILIN-LIKE PROTEINS LEADER PEPTIDE-PROCESSING ENZYME"/>
    <property type="match status" value="1"/>
</dbReference>
<feature type="transmembrane region" description="Helical" evidence="2">
    <location>
        <begin position="63"/>
        <end position="88"/>
    </location>
</feature>
<keyword evidence="2" id="KW-1133">Transmembrane helix</keyword>
<feature type="transmembrane region" description="Helical" evidence="2">
    <location>
        <begin position="33"/>
        <end position="51"/>
    </location>
</feature>
<organism evidence="4">
    <name type="scientific">freshwater metagenome</name>
    <dbReference type="NCBI Taxonomy" id="449393"/>
    <lineage>
        <taxon>unclassified sequences</taxon>
        <taxon>metagenomes</taxon>
        <taxon>ecological metagenomes</taxon>
    </lineage>
</organism>
<dbReference type="InterPro" id="IPR000045">
    <property type="entry name" value="Prepilin_IV_endopep_pep"/>
</dbReference>
<evidence type="ECO:0000256" key="2">
    <source>
        <dbReference type="SAM" id="Phobius"/>
    </source>
</evidence>
<keyword evidence="2" id="KW-0812">Transmembrane</keyword>
<feature type="transmembrane region" description="Helical" evidence="2">
    <location>
        <begin position="108"/>
        <end position="131"/>
    </location>
</feature>
<dbReference type="PANTHER" id="PTHR30487:SF0">
    <property type="entry name" value="PREPILIN LEADER PEPTIDASE_N-METHYLTRANSFERASE-RELATED"/>
    <property type="match status" value="1"/>
</dbReference>
<dbReference type="GO" id="GO:0004190">
    <property type="term" value="F:aspartic-type endopeptidase activity"/>
    <property type="evidence" value="ECO:0007669"/>
    <property type="project" value="InterPro"/>
</dbReference>
<dbReference type="EMBL" id="CAEZWR010000096">
    <property type="protein sequence ID" value="CAB4667327.1"/>
    <property type="molecule type" value="Genomic_DNA"/>
</dbReference>
<gene>
    <name evidence="4" type="ORF">UFOPK1908_00031</name>
    <name evidence="5" type="ORF">UFOPK2282_00892</name>
    <name evidence="6" type="ORF">UFOPK3576_01155</name>
</gene>
<comment type="similarity">
    <text evidence="1">Belongs to the peptidase A24 family.</text>
</comment>
<accession>A0A6J6HBG6</accession>
<dbReference type="AlphaFoldDB" id="A0A6J6HBG6"/>
<proteinExistence type="inferred from homology"/>
<dbReference type="EMBL" id="CAFBMO010000049">
    <property type="protein sequence ID" value="CAB4911533.1"/>
    <property type="molecule type" value="Genomic_DNA"/>
</dbReference>
<dbReference type="GO" id="GO:0006465">
    <property type="term" value="P:signal peptide processing"/>
    <property type="evidence" value="ECO:0007669"/>
    <property type="project" value="TreeGrafter"/>
</dbReference>
<protein>
    <submittedName>
        <fullName evidence="4">Unannotated protein</fullName>
    </submittedName>
</protein>
<name>A0A6J6HBG6_9ZZZZ</name>